<dbReference type="GO" id="GO:0008270">
    <property type="term" value="F:zinc ion binding"/>
    <property type="evidence" value="ECO:0007669"/>
    <property type="project" value="InterPro"/>
</dbReference>
<keyword evidence="6" id="KW-1133">Transmembrane helix</keyword>
<evidence type="ECO:0000256" key="5">
    <source>
        <dbReference type="ARBA" id="ARBA00023242"/>
    </source>
</evidence>
<keyword evidence="3" id="KW-0805">Transcription regulation</keyword>
<dbReference type="PANTHER" id="PTHR47338">
    <property type="entry name" value="ZN(II)2CYS6 TRANSCRIPTION FACTOR (EUROFUNG)-RELATED"/>
    <property type="match status" value="1"/>
</dbReference>
<evidence type="ECO:0000256" key="1">
    <source>
        <dbReference type="ARBA" id="ARBA00004123"/>
    </source>
</evidence>
<evidence type="ECO:0000313" key="8">
    <source>
        <dbReference type="EMBL" id="PVU89765.1"/>
    </source>
</evidence>
<evidence type="ECO:0000256" key="3">
    <source>
        <dbReference type="ARBA" id="ARBA00023015"/>
    </source>
</evidence>
<feature type="domain" description="Xylanolytic transcriptional activator regulatory" evidence="7">
    <location>
        <begin position="52"/>
        <end position="260"/>
    </location>
</feature>
<organism evidence="8 9">
    <name type="scientific">Furculomyces boomerangus</name>
    <dbReference type="NCBI Taxonomy" id="61424"/>
    <lineage>
        <taxon>Eukaryota</taxon>
        <taxon>Fungi</taxon>
        <taxon>Fungi incertae sedis</taxon>
        <taxon>Zoopagomycota</taxon>
        <taxon>Kickxellomycotina</taxon>
        <taxon>Harpellomycetes</taxon>
        <taxon>Harpellales</taxon>
        <taxon>Harpellaceae</taxon>
        <taxon>Furculomyces</taxon>
    </lineage>
</organism>
<sequence>MEEQNPPKKPKTSGNEVPLPTNERLEKMIFELPITFPSVMIPVRIPELYHKMKNRQYPDYFYYSILALGNRLCSNTTTVEDKNLESEYAKKSLELLKHEKDTRNPFYLWACVILIAHYGCVSNYIAHRTLLGLSSLSVRISRIYQLDLSKITKMKYTGEEIEFRRRVFWSFYIFDRLNMSFAGSFPTIQDRDIVVNLPKNDFFWRYGGECKENHPELMLWNNIANTINIDDHPEEKHKNLVKTLLLHGKISLFTRRRWISKDHKQNYDNNCILRFIENLNEYKNNILIPNPVNFKRIKETHEKHENTLRMTIDIESQVLNYIFNQMHNSMKIVLFQSELVRVKGKHIRPKRIVSAKILISESAEKQIDMLHNLNQVLPPNHSELIASSWTLVSGVICLNLMGINQSGRKFDVPLKLKLLSDEYKKMNTKSYLFVVYPMFLNRLSKLVEETHDENKKYISLFDKMKKYSIDKSDVDPWLVSKYGSYFSVLCCFGKSFTILRINEYLDIDENIVSVINTTLDPGIENNTPNIISEEEHQNLLDNDEVAPGTLNSSKSINTSENYNTNYELYIKYSQLLEKSLPNSVNFYFFQRMVDTYSSKIVKDVLKNPINNKNNLGVSFNSYEIPISPRHLEIEKSYEVNYETYIKYSQLLEKSHPKSAENHFFKHMVDSYLNKVIGDILENPVNSRNNVETSFNIPDTRYNLNSFGKRVEDKDYVNEWGLR</sequence>
<dbReference type="OrthoDB" id="3266505at2759"/>
<dbReference type="CDD" id="cd12148">
    <property type="entry name" value="fungal_TF_MHR"/>
    <property type="match status" value="1"/>
</dbReference>
<accession>A0A2T9YBS6</accession>
<keyword evidence="4" id="KW-0804">Transcription</keyword>
<proteinExistence type="predicted"/>
<dbReference type="Pfam" id="PF04082">
    <property type="entry name" value="Fungal_trans"/>
    <property type="match status" value="1"/>
</dbReference>
<dbReference type="InterPro" id="IPR007219">
    <property type="entry name" value="XnlR_reg_dom"/>
</dbReference>
<dbReference type="GO" id="GO:0006351">
    <property type="term" value="P:DNA-templated transcription"/>
    <property type="evidence" value="ECO:0007669"/>
    <property type="project" value="InterPro"/>
</dbReference>
<reference evidence="8 9" key="1">
    <citation type="journal article" date="2018" name="MBio">
        <title>Comparative Genomics Reveals the Core Gene Toolbox for the Fungus-Insect Symbiosis.</title>
        <authorList>
            <person name="Wang Y."/>
            <person name="Stata M."/>
            <person name="Wang W."/>
            <person name="Stajich J.E."/>
            <person name="White M.M."/>
            <person name="Moncalvo J.M."/>
        </authorList>
    </citation>
    <scope>NUCLEOTIDE SEQUENCE [LARGE SCALE GENOMIC DNA]</scope>
    <source>
        <strain evidence="8 9">AUS-77-4</strain>
    </source>
</reference>
<dbReference type="EMBL" id="MBFT01000523">
    <property type="protein sequence ID" value="PVU89765.1"/>
    <property type="molecule type" value="Genomic_DNA"/>
</dbReference>
<name>A0A2T9YBS6_9FUNG</name>
<dbReference type="PANTHER" id="PTHR47338:SF29">
    <property type="entry name" value="ZN(2)-C6 FUNGAL-TYPE DOMAIN-CONTAINING PROTEIN"/>
    <property type="match status" value="1"/>
</dbReference>
<dbReference type="GO" id="GO:0003677">
    <property type="term" value="F:DNA binding"/>
    <property type="evidence" value="ECO:0007669"/>
    <property type="project" value="InterPro"/>
</dbReference>
<dbReference type="GO" id="GO:0005634">
    <property type="term" value="C:nucleus"/>
    <property type="evidence" value="ECO:0007669"/>
    <property type="project" value="UniProtKB-SubCell"/>
</dbReference>
<dbReference type="InterPro" id="IPR050815">
    <property type="entry name" value="TF_fung"/>
</dbReference>
<evidence type="ECO:0000256" key="2">
    <source>
        <dbReference type="ARBA" id="ARBA00022723"/>
    </source>
</evidence>
<comment type="subcellular location">
    <subcellularLocation>
        <location evidence="1">Nucleus</location>
    </subcellularLocation>
</comment>
<keyword evidence="6" id="KW-0812">Transmembrane</keyword>
<feature type="transmembrane region" description="Helical" evidence="6">
    <location>
        <begin position="106"/>
        <end position="126"/>
    </location>
</feature>
<keyword evidence="6" id="KW-0472">Membrane</keyword>
<evidence type="ECO:0000259" key="7">
    <source>
        <dbReference type="Pfam" id="PF04082"/>
    </source>
</evidence>
<dbReference type="Proteomes" id="UP000245699">
    <property type="component" value="Unassembled WGS sequence"/>
</dbReference>
<comment type="caution">
    <text evidence="8">The sequence shown here is derived from an EMBL/GenBank/DDBJ whole genome shotgun (WGS) entry which is preliminary data.</text>
</comment>
<evidence type="ECO:0000256" key="6">
    <source>
        <dbReference type="SAM" id="Phobius"/>
    </source>
</evidence>
<evidence type="ECO:0000313" key="9">
    <source>
        <dbReference type="Proteomes" id="UP000245699"/>
    </source>
</evidence>
<keyword evidence="9" id="KW-1185">Reference proteome</keyword>
<keyword evidence="2" id="KW-0479">Metal-binding</keyword>
<evidence type="ECO:0000256" key="4">
    <source>
        <dbReference type="ARBA" id="ARBA00023163"/>
    </source>
</evidence>
<protein>
    <recommendedName>
        <fullName evidence="7">Xylanolytic transcriptional activator regulatory domain-containing protein</fullName>
    </recommendedName>
</protein>
<gene>
    <name evidence="8" type="ORF">BB559_004951</name>
</gene>
<dbReference type="AlphaFoldDB" id="A0A2T9YBS6"/>
<keyword evidence="5" id="KW-0539">Nucleus</keyword>
<dbReference type="GO" id="GO:0000981">
    <property type="term" value="F:DNA-binding transcription factor activity, RNA polymerase II-specific"/>
    <property type="evidence" value="ECO:0007669"/>
    <property type="project" value="InterPro"/>
</dbReference>